<dbReference type="Proteomes" id="UP000188268">
    <property type="component" value="Unassembled WGS sequence"/>
</dbReference>
<keyword evidence="9" id="KW-1185">Reference proteome</keyword>
<feature type="chain" id="PRO_5013272214" description="Defensin-like domain-containing protein" evidence="6">
    <location>
        <begin position="25"/>
        <end position="78"/>
    </location>
</feature>
<evidence type="ECO:0000313" key="8">
    <source>
        <dbReference type="EMBL" id="OMO90167.1"/>
    </source>
</evidence>
<comment type="caution">
    <text evidence="8">The sequence shown here is derived from an EMBL/GenBank/DDBJ whole genome shotgun (WGS) entry which is preliminary data.</text>
</comment>
<feature type="domain" description="Defensin-like" evidence="7">
    <location>
        <begin position="32"/>
        <end position="78"/>
    </location>
</feature>
<dbReference type="Gramene" id="OMO90167">
    <property type="protein sequence ID" value="OMO90167"/>
    <property type="gene ID" value="CCACVL1_07496"/>
</dbReference>
<name>A0A1R3J5S2_COCAP</name>
<evidence type="ECO:0000256" key="4">
    <source>
        <dbReference type="ARBA" id="ARBA00022821"/>
    </source>
</evidence>
<evidence type="ECO:0000256" key="2">
    <source>
        <dbReference type="ARBA" id="ARBA00022529"/>
    </source>
</evidence>
<dbReference type="OrthoDB" id="10513297at2759"/>
<dbReference type="Pfam" id="PF24552">
    <property type="entry name" value="Defensin"/>
    <property type="match status" value="1"/>
</dbReference>
<evidence type="ECO:0000256" key="1">
    <source>
        <dbReference type="ARBA" id="ARBA00006722"/>
    </source>
</evidence>
<evidence type="ECO:0000259" key="7">
    <source>
        <dbReference type="Pfam" id="PF24552"/>
    </source>
</evidence>
<evidence type="ECO:0000256" key="3">
    <source>
        <dbReference type="ARBA" id="ARBA00022577"/>
    </source>
</evidence>
<keyword evidence="5" id="KW-1015">Disulfide bond</keyword>
<accession>A0A1R3J5S2</accession>
<gene>
    <name evidence="8" type="ORF">CCACVL1_07496</name>
</gene>
<keyword evidence="2" id="KW-0929">Antimicrobial</keyword>
<dbReference type="AlphaFoldDB" id="A0A1R3J5S2"/>
<keyword evidence="3" id="KW-0295">Fungicide</keyword>
<evidence type="ECO:0000256" key="5">
    <source>
        <dbReference type="ARBA" id="ARBA00023157"/>
    </source>
</evidence>
<comment type="similarity">
    <text evidence="1">Belongs to the DEFL family.</text>
</comment>
<sequence length="78" mass="8881">MAAARAYLLVSLFVFAFIFPSIISDDIPTNPYPYCYAKCSKSYGEEECKMDCIKKKFVDGKCLKKDAHHLEPRTCCCN</sequence>
<feature type="signal peptide" evidence="6">
    <location>
        <begin position="1"/>
        <end position="24"/>
    </location>
</feature>
<keyword evidence="4" id="KW-0611">Plant defense</keyword>
<dbReference type="GO" id="GO:0031640">
    <property type="term" value="P:killing of cells of another organism"/>
    <property type="evidence" value="ECO:0007669"/>
    <property type="project" value="UniProtKB-KW"/>
</dbReference>
<dbReference type="EMBL" id="AWWV01008493">
    <property type="protein sequence ID" value="OMO90167.1"/>
    <property type="molecule type" value="Genomic_DNA"/>
</dbReference>
<dbReference type="InterPro" id="IPR056373">
    <property type="entry name" value="Defensin-like_dom"/>
</dbReference>
<dbReference type="GO" id="GO:0050832">
    <property type="term" value="P:defense response to fungus"/>
    <property type="evidence" value="ECO:0007669"/>
    <property type="project" value="UniProtKB-KW"/>
</dbReference>
<evidence type="ECO:0000313" key="9">
    <source>
        <dbReference type="Proteomes" id="UP000188268"/>
    </source>
</evidence>
<keyword evidence="6" id="KW-0732">Signal</keyword>
<organism evidence="8 9">
    <name type="scientific">Corchorus capsularis</name>
    <name type="common">Jute</name>
    <dbReference type="NCBI Taxonomy" id="210143"/>
    <lineage>
        <taxon>Eukaryota</taxon>
        <taxon>Viridiplantae</taxon>
        <taxon>Streptophyta</taxon>
        <taxon>Embryophyta</taxon>
        <taxon>Tracheophyta</taxon>
        <taxon>Spermatophyta</taxon>
        <taxon>Magnoliopsida</taxon>
        <taxon>eudicotyledons</taxon>
        <taxon>Gunneridae</taxon>
        <taxon>Pentapetalae</taxon>
        <taxon>rosids</taxon>
        <taxon>malvids</taxon>
        <taxon>Malvales</taxon>
        <taxon>Malvaceae</taxon>
        <taxon>Grewioideae</taxon>
        <taxon>Apeibeae</taxon>
        <taxon>Corchorus</taxon>
    </lineage>
</organism>
<evidence type="ECO:0000256" key="6">
    <source>
        <dbReference type="SAM" id="SignalP"/>
    </source>
</evidence>
<protein>
    <recommendedName>
        <fullName evidence="7">Defensin-like domain-containing protein</fullName>
    </recommendedName>
</protein>
<reference evidence="8 9" key="1">
    <citation type="submission" date="2013-09" db="EMBL/GenBank/DDBJ databases">
        <title>Corchorus capsularis genome sequencing.</title>
        <authorList>
            <person name="Alam M."/>
            <person name="Haque M.S."/>
            <person name="Islam M.S."/>
            <person name="Emdad E.M."/>
            <person name="Islam M.M."/>
            <person name="Ahmed B."/>
            <person name="Halim A."/>
            <person name="Hossen Q.M.M."/>
            <person name="Hossain M.Z."/>
            <person name="Ahmed R."/>
            <person name="Khan M.M."/>
            <person name="Islam R."/>
            <person name="Rashid M.M."/>
            <person name="Khan S.A."/>
            <person name="Rahman M.S."/>
            <person name="Alam M."/>
        </authorList>
    </citation>
    <scope>NUCLEOTIDE SEQUENCE [LARGE SCALE GENOMIC DNA]</scope>
    <source>
        <strain evidence="9">cv. CVL-1</strain>
        <tissue evidence="8">Whole seedling</tissue>
    </source>
</reference>
<proteinExistence type="inferred from homology"/>